<feature type="transmembrane region" description="Helical" evidence="3">
    <location>
        <begin position="16"/>
        <end position="43"/>
    </location>
</feature>
<dbReference type="GO" id="GO:0005886">
    <property type="term" value="C:plasma membrane"/>
    <property type="evidence" value="ECO:0007669"/>
    <property type="project" value="UniProtKB-SubCell"/>
</dbReference>
<feature type="compositionally biased region" description="Basic and acidic residues" evidence="2">
    <location>
        <begin position="417"/>
        <end position="431"/>
    </location>
</feature>
<feature type="transmembrane region" description="Helical" evidence="3">
    <location>
        <begin position="354"/>
        <end position="373"/>
    </location>
</feature>
<dbReference type="GO" id="GO:0022857">
    <property type="term" value="F:transmembrane transporter activity"/>
    <property type="evidence" value="ECO:0007669"/>
    <property type="project" value="InterPro"/>
</dbReference>
<evidence type="ECO:0000256" key="2">
    <source>
        <dbReference type="SAM" id="MobiDB-lite"/>
    </source>
</evidence>
<dbReference type="RefSeq" id="WP_208555852.1">
    <property type="nucleotide sequence ID" value="NZ_JAGFPW010000001.1"/>
</dbReference>
<feature type="transmembrane region" description="Helical" evidence="3">
    <location>
        <begin position="227"/>
        <end position="246"/>
    </location>
</feature>
<proteinExistence type="predicted"/>
<evidence type="ECO:0000313" key="4">
    <source>
        <dbReference type="EMBL" id="MBO3792948.1"/>
    </source>
</evidence>
<keyword evidence="3" id="KW-1133">Transmembrane helix</keyword>
<feature type="region of interest" description="Disordered" evidence="2">
    <location>
        <begin position="406"/>
        <end position="431"/>
    </location>
</feature>
<dbReference type="InterPro" id="IPR052528">
    <property type="entry name" value="Sugar_transport-like"/>
</dbReference>
<evidence type="ECO:0000256" key="3">
    <source>
        <dbReference type="SAM" id="Phobius"/>
    </source>
</evidence>
<protein>
    <submittedName>
        <fullName evidence="4">MFS transporter</fullName>
    </submittedName>
</protein>
<dbReference type="AlphaFoldDB" id="A0A8I1WB96"/>
<feature type="transmembrane region" description="Helical" evidence="3">
    <location>
        <begin position="81"/>
        <end position="101"/>
    </location>
</feature>
<dbReference type="InterPro" id="IPR036259">
    <property type="entry name" value="MFS_trans_sf"/>
</dbReference>
<dbReference type="Proteomes" id="UP000665181">
    <property type="component" value="Unassembled WGS sequence"/>
</dbReference>
<feature type="transmembrane region" description="Helical" evidence="3">
    <location>
        <begin position="49"/>
        <end position="69"/>
    </location>
</feature>
<dbReference type="Gene3D" id="1.20.1250.20">
    <property type="entry name" value="MFS general substrate transporter like domains"/>
    <property type="match status" value="2"/>
</dbReference>
<dbReference type="PANTHER" id="PTHR23526">
    <property type="entry name" value="INTEGRAL MEMBRANE TRANSPORT PROTEIN-RELATED"/>
    <property type="match status" value="1"/>
</dbReference>
<organism evidence="4 5">
    <name type="scientific">Bacillus subtilis</name>
    <dbReference type="NCBI Taxonomy" id="1423"/>
    <lineage>
        <taxon>Bacteria</taxon>
        <taxon>Bacillati</taxon>
        <taxon>Bacillota</taxon>
        <taxon>Bacilli</taxon>
        <taxon>Bacillales</taxon>
        <taxon>Bacillaceae</taxon>
        <taxon>Bacillus</taxon>
    </lineage>
</organism>
<evidence type="ECO:0000313" key="5">
    <source>
        <dbReference type="Proteomes" id="UP000665181"/>
    </source>
</evidence>
<dbReference type="Pfam" id="PF07690">
    <property type="entry name" value="MFS_1"/>
    <property type="match status" value="1"/>
</dbReference>
<reference evidence="4" key="1">
    <citation type="submission" date="2021-03" db="EMBL/GenBank/DDBJ databases">
        <title>Isolation of Bacillus subtilis from fermented food sample.</title>
        <authorList>
            <person name="Lakshmanan V."/>
            <person name="Athira K."/>
            <person name="Rajagopal K."/>
        </authorList>
    </citation>
    <scope>NUCLEOTIDE SEQUENCE</scope>
    <source>
        <strain evidence="4">S1</strain>
    </source>
</reference>
<comment type="caution">
    <text evidence="4">The sequence shown here is derived from an EMBL/GenBank/DDBJ whole genome shotgun (WGS) entry which is preliminary data.</text>
</comment>
<feature type="transmembrane region" description="Helical" evidence="3">
    <location>
        <begin position="284"/>
        <end position="305"/>
    </location>
</feature>
<dbReference type="EMBL" id="JAGFPW010000001">
    <property type="protein sequence ID" value="MBO3792948.1"/>
    <property type="molecule type" value="Genomic_DNA"/>
</dbReference>
<feature type="transmembrane region" description="Helical" evidence="3">
    <location>
        <begin position="379"/>
        <end position="397"/>
    </location>
</feature>
<sequence length="431" mass="48417">MSKLKKVIGDVDVNKGLLFLLTIGGLYSLGIALSNTFVNVYLWKQSGKFIDLAIYNLSIVTMQPITFYLAGRLAKKIDRVFILRFGVIFLAAFYLSVLLAGETAASRLVLIGAVLGVGYGFYWLAFNVLTFEITEPDTRDFFNGFMGILSSSAGMIGPIVAGFVISRLENNTGYTVIFSLSLSLFALAVVMSFFLKRRESKGRFMLSKVFGERHSNMNWRRITNAHFFQGLREGIFVFLISVFVFIETNSELALGTFGLVNSAVSFFAYYFASRLIKKRARKKSILLGGLILYGALFLILFHMSFSTLLTYGVFIAIGYPLLLVPYVSLTYDVIGRARHARKARIEYIVLREMFLNAGRIVSILCFLLIVALLKEDVGIPLSLAILGIGHPLIYYFVKDIRFKEKEGENETMEEEDGQKRVTEPTLLKGER</sequence>
<evidence type="ECO:0000256" key="1">
    <source>
        <dbReference type="ARBA" id="ARBA00004651"/>
    </source>
</evidence>
<dbReference type="InterPro" id="IPR011701">
    <property type="entry name" value="MFS"/>
</dbReference>
<dbReference type="SUPFAM" id="SSF103473">
    <property type="entry name" value="MFS general substrate transporter"/>
    <property type="match status" value="1"/>
</dbReference>
<name>A0A8I1WB96_BACIU</name>
<feature type="transmembrane region" description="Helical" evidence="3">
    <location>
        <begin position="172"/>
        <end position="195"/>
    </location>
</feature>
<keyword evidence="3" id="KW-0472">Membrane</keyword>
<keyword evidence="3" id="KW-0812">Transmembrane</keyword>
<gene>
    <name evidence="4" type="ORF">J5227_01135</name>
</gene>
<accession>A0A8I1WB96</accession>
<feature type="transmembrane region" description="Helical" evidence="3">
    <location>
        <begin position="252"/>
        <end position="272"/>
    </location>
</feature>
<feature type="transmembrane region" description="Helical" evidence="3">
    <location>
        <begin position="141"/>
        <end position="166"/>
    </location>
</feature>
<dbReference type="PANTHER" id="PTHR23526:SF2">
    <property type="entry name" value="MAJOR FACILITATOR SUPERFAMILY (MFS) PROFILE DOMAIN-CONTAINING PROTEIN"/>
    <property type="match status" value="1"/>
</dbReference>
<feature type="transmembrane region" description="Helical" evidence="3">
    <location>
        <begin position="107"/>
        <end position="129"/>
    </location>
</feature>
<feature type="transmembrane region" description="Helical" evidence="3">
    <location>
        <begin position="311"/>
        <end position="334"/>
    </location>
</feature>
<comment type="subcellular location">
    <subcellularLocation>
        <location evidence="1">Cell membrane</location>
        <topology evidence="1">Multi-pass membrane protein</topology>
    </subcellularLocation>
</comment>